<dbReference type="InterPro" id="IPR016040">
    <property type="entry name" value="NAD(P)-bd_dom"/>
</dbReference>
<dbReference type="Proteomes" id="UP000483672">
    <property type="component" value="Unassembled WGS sequence"/>
</dbReference>
<dbReference type="OrthoDB" id="10254604at2759"/>
<dbReference type="Proteomes" id="UP000472727">
    <property type="component" value="Unassembled WGS sequence"/>
</dbReference>
<evidence type="ECO:0000259" key="2">
    <source>
        <dbReference type="Pfam" id="PF13460"/>
    </source>
</evidence>
<dbReference type="EMBL" id="JAABOE010000012">
    <property type="protein sequence ID" value="KAF3187989.1"/>
    <property type="molecule type" value="Genomic_DNA"/>
</dbReference>
<dbReference type="SUPFAM" id="SSF51735">
    <property type="entry name" value="NAD(P)-binding Rossmann-fold domains"/>
    <property type="match status" value="1"/>
</dbReference>
<dbReference type="EMBL" id="WIPF01000032">
    <property type="protein sequence ID" value="KAF3224562.1"/>
    <property type="molecule type" value="Genomic_DNA"/>
</dbReference>
<accession>A0A6G1M8R5</accession>
<evidence type="ECO:0000313" key="8">
    <source>
        <dbReference type="Proteomes" id="UP000479691"/>
    </source>
</evidence>
<dbReference type="Proteomes" id="UP000614610">
    <property type="component" value="Unassembled WGS sequence"/>
</dbReference>
<dbReference type="Proteomes" id="UP000479691">
    <property type="component" value="Unassembled WGS sequence"/>
</dbReference>
<evidence type="ECO:0000313" key="3">
    <source>
        <dbReference type="EMBL" id="KAF3187989.1"/>
    </source>
</evidence>
<comment type="similarity">
    <text evidence="1">Belongs to the avfA family.</text>
</comment>
<feature type="domain" description="NAD(P)-binding" evidence="2">
    <location>
        <begin position="10"/>
        <end position="228"/>
    </location>
</feature>
<dbReference type="EMBL" id="WIWS01000137">
    <property type="protein sequence ID" value="KAF3203217.1"/>
    <property type="molecule type" value="Genomic_DNA"/>
</dbReference>
<comment type="caution">
    <text evidence="5">The sequence shown here is derived from an EMBL/GenBank/DDBJ whole genome shotgun (WGS) entry which is preliminary data.</text>
</comment>
<gene>
    <name evidence="4" type="ORF">TWF106_002034</name>
    <name evidence="6" type="ORF">TWF191_006028</name>
    <name evidence="5" type="ORF">TWF679_010982</name>
    <name evidence="3" type="ORF">TWF788_001452</name>
</gene>
<dbReference type="PANTHER" id="PTHR15020:SF50">
    <property type="entry name" value="UPF0659 PROTEIN YMR090W"/>
    <property type="match status" value="1"/>
</dbReference>
<evidence type="ECO:0000313" key="5">
    <source>
        <dbReference type="EMBL" id="KAF3219515.1"/>
    </source>
</evidence>
<protein>
    <recommendedName>
        <fullName evidence="2">NAD(P)-binding domain-containing protein</fullName>
    </recommendedName>
</protein>
<dbReference type="InterPro" id="IPR036291">
    <property type="entry name" value="NAD(P)-bd_dom_sf"/>
</dbReference>
<proteinExistence type="inferred from homology"/>
<organism evidence="5 10">
    <name type="scientific">Orbilia oligospora</name>
    <name type="common">Nematode-trapping fungus</name>
    <name type="synonym">Arthrobotrys oligospora</name>
    <dbReference type="NCBI Taxonomy" id="2813651"/>
    <lineage>
        <taxon>Eukaryota</taxon>
        <taxon>Fungi</taxon>
        <taxon>Dikarya</taxon>
        <taxon>Ascomycota</taxon>
        <taxon>Pezizomycotina</taxon>
        <taxon>Orbiliomycetes</taxon>
        <taxon>Orbiliales</taxon>
        <taxon>Orbiliaceae</taxon>
        <taxon>Orbilia</taxon>
    </lineage>
</organism>
<evidence type="ECO:0000313" key="6">
    <source>
        <dbReference type="EMBL" id="KAF3224562.1"/>
    </source>
</evidence>
<evidence type="ECO:0000313" key="7">
    <source>
        <dbReference type="Proteomes" id="UP000472727"/>
    </source>
</evidence>
<sequence length="274" mass="30018">MSAPHVLILGGHGKIALKLTPLLLQKSWRVTSVIRNKDHESDITATAKSHPENLKVLVESIEDVRSTNDATRVLNQVRPDYVVWSAGAAGKGGPVRTFAIDRDACRYYIDAAASPSSSVKKFLLVSYIASRRSYPPWWTSEDKSSADNVNQNILANYFKAKVAADEYLFARSKAARDGGKEAFADICLRPGTLTDDDGGEGVLLGKTGSRGEVSRTDVARVAAALLDTEYRGWLDLLKGKEEIQEAVNRCVSEKVDCIEGEDLDAIYKTKLELD</sequence>
<dbReference type="AlphaFoldDB" id="A0A6G1M8R5"/>
<dbReference type="Pfam" id="PF13460">
    <property type="entry name" value="NAD_binding_10"/>
    <property type="match status" value="1"/>
</dbReference>
<evidence type="ECO:0000313" key="10">
    <source>
        <dbReference type="Proteomes" id="UP000614610"/>
    </source>
</evidence>
<evidence type="ECO:0000313" key="9">
    <source>
        <dbReference type="Proteomes" id="UP000483672"/>
    </source>
</evidence>
<evidence type="ECO:0000256" key="1">
    <source>
        <dbReference type="ARBA" id="ARBA00038376"/>
    </source>
</evidence>
<dbReference type="EMBL" id="WIWT01000009">
    <property type="protein sequence ID" value="KAF3219515.1"/>
    <property type="molecule type" value="Genomic_DNA"/>
</dbReference>
<name>A0A6G1M8R5_ORBOL</name>
<reference evidence="7 8" key="1">
    <citation type="submission" date="2019-06" db="EMBL/GenBank/DDBJ databases">
        <authorList>
            <person name="Palmer J.M."/>
        </authorList>
    </citation>
    <scope>NUCLEOTIDE SEQUENCE</scope>
    <source>
        <strain evidence="4 7">TWF106</strain>
        <strain evidence="6 9">TWF191</strain>
        <strain evidence="5">TWF679</strain>
        <strain evidence="3 8">TWF788</strain>
    </source>
</reference>
<evidence type="ECO:0000313" key="4">
    <source>
        <dbReference type="EMBL" id="KAF3203217.1"/>
    </source>
</evidence>
<dbReference type="PANTHER" id="PTHR15020">
    <property type="entry name" value="FLAVIN REDUCTASE-RELATED"/>
    <property type="match status" value="1"/>
</dbReference>
<dbReference type="Gene3D" id="3.40.50.720">
    <property type="entry name" value="NAD(P)-binding Rossmann-like Domain"/>
    <property type="match status" value="1"/>
</dbReference>